<organism evidence="1">
    <name type="scientific">Borely moumouvirus</name>
    <dbReference type="NCBI Taxonomy" id="2712067"/>
    <lineage>
        <taxon>Viruses</taxon>
        <taxon>Varidnaviria</taxon>
        <taxon>Bamfordvirae</taxon>
        <taxon>Nucleocytoviricota</taxon>
        <taxon>Megaviricetes</taxon>
        <taxon>Imitervirales</taxon>
        <taxon>Mimiviridae</taxon>
        <taxon>Megamimivirinae</taxon>
        <taxon>Moumouvirus</taxon>
    </lineage>
</organism>
<reference evidence="1" key="1">
    <citation type="submission" date="2019-07" db="EMBL/GenBank/DDBJ databases">
        <title>The discovery of a new lineage B mimivirus raises questions about particles surface fibrils.</title>
        <authorList>
            <person name="Silva L.K.S."/>
            <person name="Rodrigues R.A.L."/>
            <person name="Andrade A.C.S.P."/>
            <person name="Hikida H."/>
            <person name="Andreani J."/>
            <person name="Levasseur A."/>
            <person name="La Scola B."/>
            <person name="Abrahao J.S."/>
        </authorList>
    </citation>
    <scope>NUCLEOTIDE SEQUENCE</scope>
    <source>
        <strain evidence="1">B60</strain>
    </source>
</reference>
<sequence length="390" mass="46585">MHIEFNPNFGYKFIKIGYCTKNEFVDKFSLFSDLFNIYESKFILVPINLSDLFYLSFDEVKNSWELFHSMTNETVISDIEIWVNSVENLEKDFIYIFEYDQIIKNLCVFDKKQNKYSFKKSKINYLINDKHKFTNLLYISSNQIIFLNSCSFNDLFLSCIVYSNSISDTNDIIDVLSSTRYKFFFDEIINNLQKNIRCLVNLAPNNAYSQIFTELKYSDPVFYNKKFITFTSNIFNILDSSYGDGKLNQILVNLISGFKRDFIVELNNLYHRFRCYPNERLFMYKKMPNHPYTLLIKEIHNHYSSGGKKINTKEIENLFAEKLNSNENHKILYLIIQAIFQRSEYMSNYHEIYCTTLWSDKKPKYVFNNFFPFNIFSSNLFILEHISLLQ</sequence>
<accession>A0A6G6ACB8</accession>
<protein>
    <submittedName>
        <fullName evidence="1">Uncharacterized protein</fullName>
    </submittedName>
</protein>
<evidence type="ECO:0000313" key="1">
    <source>
        <dbReference type="EMBL" id="QID06051.1"/>
    </source>
</evidence>
<proteinExistence type="predicted"/>
<name>A0A6G6ACB8_9VIRU</name>
<dbReference type="EMBL" id="MN175499">
    <property type="protein sequence ID" value="QID06051.1"/>
    <property type="molecule type" value="Genomic_DNA"/>
</dbReference>